<dbReference type="PROSITE" id="PS00028">
    <property type="entry name" value="ZINC_FINGER_C2H2_1"/>
    <property type="match status" value="2"/>
</dbReference>
<dbReference type="PANTHER" id="PTHR16515">
    <property type="entry name" value="PR DOMAIN ZINC FINGER PROTEIN"/>
    <property type="match status" value="1"/>
</dbReference>
<accession>A0A9D4CJS1</accession>
<dbReference type="AlphaFoldDB" id="A0A9D4CJS1"/>
<evidence type="ECO:0000256" key="8">
    <source>
        <dbReference type="SAM" id="MobiDB-lite"/>
    </source>
</evidence>
<dbReference type="SMART" id="SM00355">
    <property type="entry name" value="ZnF_C2H2"/>
    <property type="match status" value="2"/>
</dbReference>
<evidence type="ECO:0000313" key="11">
    <source>
        <dbReference type="Proteomes" id="UP000828390"/>
    </source>
</evidence>
<evidence type="ECO:0000256" key="5">
    <source>
        <dbReference type="ARBA" id="ARBA00022833"/>
    </source>
</evidence>
<evidence type="ECO:0000256" key="6">
    <source>
        <dbReference type="ARBA" id="ARBA00023242"/>
    </source>
</evidence>
<evidence type="ECO:0000256" key="1">
    <source>
        <dbReference type="ARBA" id="ARBA00004123"/>
    </source>
</evidence>
<feature type="domain" description="C2H2-type" evidence="9">
    <location>
        <begin position="289"/>
        <end position="311"/>
    </location>
</feature>
<keyword evidence="6" id="KW-0539">Nucleus</keyword>
<feature type="compositionally biased region" description="Basic and acidic residues" evidence="8">
    <location>
        <begin position="109"/>
        <end position="121"/>
    </location>
</feature>
<evidence type="ECO:0000256" key="7">
    <source>
        <dbReference type="PROSITE-ProRule" id="PRU00042"/>
    </source>
</evidence>
<keyword evidence="5" id="KW-0862">Zinc</keyword>
<dbReference type="InterPro" id="IPR013087">
    <property type="entry name" value="Znf_C2H2_type"/>
</dbReference>
<proteinExistence type="predicted"/>
<dbReference type="InterPro" id="IPR050331">
    <property type="entry name" value="Zinc_finger"/>
</dbReference>
<dbReference type="Proteomes" id="UP000828390">
    <property type="component" value="Unassembled WGS sequence"/>
</dbReference>
<dbReference type="GO" id="GO:0010468">
    <property type="term" value="P:regulation of gene expression"/>
    <property type="evidence" value="ECO:0007669"/>
    <property type="project" value="TreeGrafter"/>
</dbReference>
<organism evidence="10 11">
    <name type="scientific">Dreissena polymorpha</name>
    <name type="common">Zebra mussel</name>
    <name type="synonym">Mytilus polymorpha</name>
    <dbReference type="NCBI Taxonomy" id="45954"/>
    <lineage>
        <taxon>Eukaryota</taxon>
        <taxon>Metazoa</taxon>
        <taxon>Spiralia</taxon>
        <taxon>Lophotrochozoa</taxon>
        <taxon>Mollusca</taxon>
        <taxon>Bivalvia</taxon>
        <taxon>Autobranchia</taxon>
        <taxon>Heteroconchia</taxon>
        <taxon>Euheterodonta</taxon>
        <taxon>Imparidentia</taxon>
        <taxon>Neoheterodontei</taxon>
        <taxon>Myida</taxon>
        <taxon>Dreissenoidea</taxon>
        <taxon>Dreissenidae</taxon>
        <taxon>Dreissena</taxon>
    </lineage>
</organism>
<protein>
    <recommendedName>
        <fullName evidence="9">C2H2-type domain-containing protein</fullName>
    </recommendedName>
</protein>
<evidence type="ECO:0000256" key="2">
    <source>
        <dbReference type="ARBA" id="ARBA00022723"/>
    </source>
</evidence>
<sequence length="347" mass="38385">MMDEFASVKSIPGYEAVLKTVLKSQIKLLVDQLTAQTGEEVIMLTASLQDGSFTSLGSQAGNMFLDNNTSIKTQFYGFCMKEQDKTHGKRKSDSKAIPVIKKFKTPFESNKKQTPEKKDKPQIIIVPVQSSTPSVKATQPPAVSQSSQQPSPAPNSSTSTARSDTGTQLSQTFLYIDDTQGESASIVPFDEDIGDEGQDFLGMSDDEAGDPNYFEGQTPKVKVVRIEGSSAQGTTPGKSPDKRTKSGNKRQNPSQTKPRRIANIPVSPSATISPQLQAKIERLHDKKHHCCEVCGRLFLKPSRLQEHMQSHMTGSQFECRHCGASYRQLYCYQRHLREKHNDVAEVK</sequence>
<feature type="region of interest" description="Disordered" evidence="8">
    <location>
        <begin position="194"/>
        <end position="215"/>
    </location>
</feature>
<dbReference type="SUPFAM" id="SSF57667">
    <property type="entry name" value="beta-beta-alpha zinc fingers"/>
    <property type="match status" value="1"/>
</dbReference>
<keyword evidence="3" id="KW-0677">Repeat</keyword>
<name>A0A9D4CJS1_DREPO</name>
<evidence type="ECO:0000256" key="3">
    <source>
        <dbReference type="ARBA" id="ARBA00022737"/>
    </source>
</evidence>
<dbReference type="PROSITE" id="PS50157">
    <property type="entry name" value="ZINC_FINGER_C2H2_2"/>
    <property type="match status" value="2"/>
</dbReference>
<dbReference type="Gene3D" id="3.30.160.60">
    <property type="entry name" value="Classic Zinc Finger"/>
    <property type="match status" value="1"/>
</dbReference>
<reference evidence="10" key="1">
    <citation type="journal article" date="2019" name="bioRxiv">
        <title>The Genome of the Zebra Mussel, Dreissena polymorpha: A Resource for Invasive Species Research.</title>
        <authorList>
            <person name="McCartney M.A."/>
            <person name="Auch B."/>
            <person name="Kono T."/>
            <person name="Mallez S."/>
            <person name="Zhang Y."/>
            <person name="Obille A."/>
            <person name="Becker A."/>
            <person name="Abrahante J.E."/>
            <person name="Garbe J."/>
            <person name="Badalamenti J.P."/>
            <person name="Herman A."/>
            <person name="Mangelson H."/>
            <person name="Liachko I."/>
            <person name="Sullivan S."/>
            <person name="Sone E.D."/>
            <person name="Koren S."/>
            <person name="Silverstein K.A.T."/>
            <person name="Beckman K.B."/>
            <person name="Gohl D.M."/>
        </authorList>
    </citation>
    <scope>NUCLEOTIDE SEQUENCE</scope>
    <source>
        <strain evidence="10">Duluth1</strain>
        <tissue evidence="10">Whole animal</tissue>
    </source>
</reference>
<dbReference type="GO" id="GO:0008270">
    <property type="term" value="F:zinc ion binding"/>
    <property type="evidence" value="ECO:0007669"/>
    <property type="project" value="UniProtKB-KW"/>
</dbReference>
<reference evidence="10" key="2">
    <citation type="submission" date="2020-11" db="EMBL/GenBank/DDBJ databases">
        <authorList>
            <person name="McCartney M.A."/>
            <person name="Auch B."/>
            <person name="Kono T."/>
            <person name="Mallez S."/>
            <person name="Becker A."/>
            <person name="Gohl D.M."/>
            <person name="Silverstein K.A.T."/>
            <person name="Koren S."/>
            <person name="Bechman K.B."/>
            <person name="Herman A."/>
            <person name="Abrahante J.E."/>
            <person name="Garbe J."/>
        </authorList>
    </citation>
    <scope>NUCLEOTIDE SEQUENCE</scope>
    <source>
        <strain evidence="10">Duluth1</strain>
        <tissue evidence="10">Whole animal</tissue>
    </source>
</reference>
<feature type="region of interest" description="Disordered" evidence="8">
    <location>
        <begin position="228"/>
        <end position="272"/>
    </location>
</feature>
<keyword evidence="2" id="KW-0479">Metal-binding</keyword>
<feature type="region of interest" description="Disordered" evidence="8">
    <location>
        <begin position="105"/>
        <end position="165"/>
    </location>
</feature>
<comment type="subcellular location">
    <subcellularLocation>
        <location evidence="1">Nucleus</location>
    </subcellularLocation>
</comment>
<dbReference type="EMBL" id="JAIWYP010000012">
    <property type="protein sequence ID" value="KAH3726212.1"/>
    <property type="molecule type" value="Genomic_DNA"/>
</dbReference>
<evidence type="ECO:0000259" key="9">
    <source>
        <dbReference type="PROSITE" id="PS50157"/>
    </source>
</evidence>
<feature type="compositionally biased region" description="Low complexity" evidence="8">
    <location>
        <begin position="137"/>
        <end position="163"/>
    </location>
</feature>
<evidence type="ECO:0000256" key="4">
    <source>
        <dbReference type="ARBA" id="ARBA00022771"/>
    </source>
</evidence>
<feature type="compositionally biased region" description="Acidic residues" evidence="8">
    <location>
        <begin position="194"/>
        <end position="209"/>
    </location>
</feature>
<gene>
    <name evidence="10" type="ORF">DPMN_052069</name>
</gene>
<keyword evidence="11" id="KW-1185">Reference proteome</keyword>
<dbReference type="InterPro" id="IPR036236">
    <property type="entry name" value="Znf_C2H2_sf"/>
</dbReference>
<feature type="domain" description="C2H2-type" evidence="9">
    <location>
        <begin position="317"/>
        <end position="345"/>
    </location>
</feature>
<dbReference type="PANTHER" id="PTHR16515:SF49">
    <property type="entry name" value="GASTRULA ZINC FINGER PROTEIN XLCGF49.1-LIKE-RELATED"/>
    <property type="match status" value="1"/>
</dbReference>
<comment type="caution">
    <text evidence="10">The sequence shown here is derived from an EMBL/GenBank/DDBJ whole genome shotgun (WGS) entry which is preliminary data.</text>
</comment>
<evidence type="ECO:0000313" key="10">
    <source>
        <dbReference type="EMBL" id="KAH3726212.1"/>
    </source>
</evidence>
<keyword evidence="4 7" id="KW-0863">Zinc-finger</keyword>
<dbReference type="GO" id="GO:0005634">
    <property type="term" value="C:nucleus"/>
    <property type="evidence" value="ECO:0007669"/>
    <property type="project" value="UniProtKB-SubCell"/>
</dbReference>